<name>A0A0C3AXN0_SERVB</name>
<evidence type="ECO:0000313" key="2">
    <source>
        <dbReference type="Proteomes" id="UP000054097"/>
    </source>
</evidence>
<protein>
    <submittedName>
        <fullName evidence="1">Uncharacterized protein</fullName>
    </submittedName>
</protein>
<gene>
    <name evidence="1" type="ORF">M408DRAFT_247456</name>
</gene>
<reference evidence="2" key="2">
    <citation type="submission" date="2015-01" db="EMBL/GenBank/DDBJ databases">
        <title>Evolutionary Origins and Diversification of the Mycorrhizal Mutualists.</title>
        <authorList>
            <consortium name="DOE Joint Genome Institute"/>
            <consortium name="Mycorrhizal Genomics Consortium"/>
            <person name="Kohler A."/>
            <person name="Kuo A."/>
            <person name="Nagy L.G."/>
            <person name="Floudas D."/>
            <person name="Copeland A."/>
            <person name="Barry K.W."/>
            <person name="Cichocki N."/>
            <person name="Veneault-Fourrey C."/>
            <person name="LaButti K."/>
            <person name="Lindquist E.A."/>
            <person name="Lipzen A."/>
            <person name="Lundell T."/>
            <person name="Morin E."/>
            <person name="Murat C."/>
            <person name="Riley R."/>
            <person name="Ohm R."/>
            <person name="Sun H."/>
            <person name="Tunlid A."/>
            <person name="Henrissat B."/>
            <person name="Grigoriev I.V."/>
            <person name="Hibbett D.S."/>
            <person name="Martin F."/>
        </authorList>
    </citation>
    <scope>NUCLEOTIDE SEQUENCE [LARGE SCALE GENOMIC DNA]</scope>
    <source>
        <strain evidence="2">MAFF 305830</strain>
    </source>
</reference>
<dbReference type="HOGENOM" id="CLU_1078349_0_0_1"/>
<reference evidence="1 2" key="1">
    <citation type="submission" date="2014-04" db="EMBL/GenBank/DDBJ databases">
        <authorList>
            <consortium name="DOE Joint Genome Institute"/>
            <person name="Kuo A."/>
            <person name="Zuccaro A."/>
            <person name="Kohler A."/>
            <person name="Nagy L.G."/>
            <person name="Floudas D."/>
            <person name="Copeland A."/>
            <person name="Barry K.W."/>
            <person name="Cichocki N."/>
            <person name="Veneault-Fourrey C."/>
            <person name="LaButti K."/>
            <person name="Lindquist E.A."/>
            <person name="Lipzen A."/>
            <person name="Lundell T."/>
            <person name="Morin E."/>
            <person name="Murat C."/>
            <person name="Sun H."/>
            <person name="Tunlid A."/>
            <person name="Henrissat B."/>
            <person name="Grigoriev I.V."/>
            <person name="Hibbett D.S."/>
            <person name="Martin F."/>
            <person name="Nordberg H.P."/>
            <person name="Cantor M.N."/>
            <person name="Hua S.X."/>
        </authorList>
    </citation>
    <scope>NUCLEOTIDE SEQUENCE [LARGE SCALE GENOMIC DNA]</scope>
    <source>
        <strain evidence="1 2">MAFF 305830</strain>
    </source>
</reference>
<dbReference type="Proteomes" id="UP000054097">
    <property type="component" value="Unassembled WGS sequence"/>
</dbReference>
<proteinExistence type="predicted"/>
<sequence length="258" mass="29217">MKLNKELELPLKDEDTEEEFIQQLGDVNEDIGQCAKAIAKLLSRSPNDKRESKAFKSKKSMDAQGEVRTMLNSFLVARVFQPFSIQLSIEDDEAVRARYNEIAPSVPQFIASRWRVIASASTSRPVQELGSVLRNLATELSFETLGERSSDADLAMETTEILLPLIRHAYLLAHFNHLKMITSDYEIFAGTDLGGWVVPSLEEEKWIGRYSVSKSQDGRVTGYWSLGLKKKRYVGEGAFQRRVWDVLLKSQVLTSRTL</sequence>
<organism evidence="1 2">
    <name type="scientific">Serendipita vermifera MAFF 305830</name>
    <dbReference type="NCBI Taxonomy" id="933852"/>
    <lineage>
        <taxon>Eukaryota</taxon>
        <taxon>Fungi</taxon>
        <taxon>Dikarya</taxon>
        <taxon>Basidiomycota</taxon>
        <taxon>Agaricomycotina</taxon>
        <taxon>Agaricomycetes</taxon>
        <taxon>Sebacinales</taxon>
        <taxon>Serendipitaceae</taxon>
        <taxon>Serendipita</taxon>
    </lineage>
</organism>
<keyword evidence="2" id="KW-1185">Reference proteome</keyword>
<evidence type="ECO:0000313" key="1">
    <source>
        <dbReference type="EMBL" id="KIM23991.1"/>
    </source>
</evidence>
<dbReference type="AlphaFoldDB" id="A0A0C3AXN0"/>
<accession>A0A0C3AXN0</accession>
<dbReference type="EMBL" id="KN824329">
    <property type="protein sequence ID" value="KIM23991.1"/>
    <property type="molecule type" value="Genomic_DNA"/>
</dbReference>
<dbReference type="OrthoDB" id="3252813at2759"/>